<dbReference type="OMA" id="TWNITGQ"/>
<feature type="chain" id="PRO_5001829995" evidence="7">
    <location>
        <begin position="18"/>
        <end position="263"/>
    </location>
</feature>
<dbReference type="CDD" id="cd00104">
    <property type="entry name" value="KAZAL_FS"/>
    <property type="match status" value="1"/>
</dbReference>
<dbReference type="InterPro" id="IPR009030">
    <property type="entry name" value="Growth_fac_rcpt_cys_sf"/>
</dbReference>
<feature type="domain" description="IGFBP N-terminal" evidence="9">
    <location>
        <begin position="19"/>
        <end position="103"/>
    </location>
</feature>
<dbReference type="SUPFAM" id="SSF48726">
    <property type="entry name" value="Immunoglobulin"/>
    <property type="match status" value="1"/>
</dbReference>
<dbReference type="SMART" id="SM00280">
    <property type="entry name" value="KAZAL"/>
    <property type="match status" value="1"/>
</dbReference>
<protein>
    <submittedName>
        <fullName evidence="11">Kazal-type serine protease inhibitor domain-containing protein 1</fullName>
    </submittedName>
</protein>
<evidence type="ECO:0000313" key="11">
    <source>
        <dbReference type="EMBL" id="KFM69260.1"/>
    </source>
</evidence>
<dbReference type="InterPro" id="IPR036058">
    <property type="entry name" value="Kazal_dom_sf"/>
</dbReference>
<dbReference type="InterPro" id="IPR003598">
    <property type="entry name" value="Ig_sub2"/>
</dbReference>
<keyword evidence="12" id="KW-1185">Reference proteome</keyword>
<comment type="subcellular location">
    <subcellularLocation>
        <location evidence="1">Secreted</location>
    </subcellularLocation>
</comment>
<dbReference type="GO" id="GO:0009966">
    <property type="term" value="P:regulation of signal transduction"/>
    <property type="evidence" value="ECO:0007669"/>
    <property type="project" value="TreeGrafter"/>
</dbReference>
<accession>A0A087TVX1</accession>
<sequence>MYFNLLILAIAFIQVRSELNDKCGECEPEKCKPPAEECLAGLVRDLCGCCYVCGRQEGELCDGDLLPIPYRNRGHGPCGEHLECRPRTDLAPGDLPEALCVCIKTEALCGNDGVTYENECQLTEARYRYRNGLQAAHRGPCKSAPKIVSPPEDVANYTGGHVALSCEAMGWPIPVVEWRVDKGNGDTEPLPSDDPKVAVQSRGGPSRYEVTSWLQFLNINPENQATYWCIAKNELGESSASATVKVTNLKGDHALGAERLNDL</sequence>
<evidence type="ECO:0000313" key="12">
    <source>
        <dbReference type="Proteomes" id="UP000054359"/>
    </source>
</evidence>
<dbReference type="EMBL" id="KK117002">
    <property type="protein sequence ID" value="KFM69260.1"/>
    <property type="molecule type" value="Genomic_DNA"/>
</dbReference>
<dbReference type="InterPro" id="IPR007110">
    <property type="entry name" value="Ig-like_dom"/>
</dbReference>
<evidence type="ECO:0000256" key="4">
    <source>
        <dbReference type="ARBA" id="ARBA00023157"/>
    </source>
</evidence>
<keyword evidence="5" id="KW-0393">Immunoglobulin domain</keyword>
<dbReference type="Gene3D" id="4.10.40.20">
    <property type="match status" value="1"/>
</dbReference>
<dbReference type="SUPFAM" id="SSF100895">
    <property type="entry name" value="Kazal-type serine protease inhibitors"/>
    <property type="match status" value="1"/>
</dbReference>
<dbReference type="SMART" id="SM00121">
    <property type="entry name" value="IB"/>
    <property type="match status" value="1"/>
</dbReference>
<evidence type="ECO:0000259" key="8">
    <source>
        <dbReference type="PROSITE" id="PS50835"/>
    </source>
</evidence>
<dbReference type="Pfam" id="PF07679">
    <property type="entry name" value="I-set"/>
    <property type="match status" value="1"/>
</dbReference>
<keyword evidence="4" id="KW-1015">Disulfide bond</keyword>
<dbReference type="SUPFAM" id="SSF57184">
    <property type="entry name" value="Growth factor receptor domain"/>
    <property type="match status" value="1"/>
</dbReference>
<dbReference type="InterPro" id="IPR011390">
    <property type="entry name" value="IGFBP_rP_mac25"/>
</dbReference>
<dbReference type="PROSITE" id="PS51465">
    <property type="entry name" value="KAZAL_2"/>
    <property type="match status" value="1"/>
</dbReference>
<dbReference type="GO" id="GO:0005520">
    <property type="term" value="F:insulin-like growth factor binding"/>
    <property type="evidence" value="ECO:0007669"/>
    <property type="project" value="InterPro"/>
</dbReference>
<evidence type="ECO:0000256" key="1">
    <source>
        <dbReference type="ARBA" id="ARBA00004613"/>
    </source>
</evidence>
<dbReference type="OrthoDB" id="5985519at2759"/>
<dbReference type="SMART" id="SM00409">
    <property type="entry name" value="IG"/>
    <property type="match status" value="1"/>
</dbReference>
<dbReference type="InterPro" id="IPR036179">
    <property type="entry name" value="Ig-like_dom_sf"/>
</dbReference>
<proteinExistence type="predicted"/>
<evidence type="ECO:0000256" key="3">
    <source>
        <dbReference type="ARBA" id="ARBA00022729"/>
    </source>
</evidence>
<dbReference type="InterPro" id="IPR003599">
    <property type="entry name" value="Ig_sub"/>
</dbReference>
<feature type="domain" description="Kazal-like" evidence="10">
    <location>
        <begin position="79"/>
        <end position="143"/>
    </location>
</feature>
<keyword evidence="2" id="KW-0964">Secreted</keyword>
<feature type="signal peptide" evidence="7">
    <location>
        <begin position="1"/>
        <end position="17"/>
    </location>
</feature>
<dbReference type="Pfam" id="PF00050">
    <property type="entry name" value="Kazal_1"/>
    <property type="match status" value="1"/>
</dbReference>
<feature type="region of interest" description="Disordered" evidence="6">
    <location>
        <begin position="182"/>
        <end position="203"/>
    </location>
</feature>
<dbReference type="GO" id="GO:0001558">
    <property type="term" value="P:regulation of cell growth"/>
    <property type="evidence" value="ECO:0007669"/>
    <property type="project" value="InterPro"/>
</dbReference>
<dbReference type="Gene3D" id="2.60.40.10">
    <property type="entry name" value="Immunoglobulins"/>
    <property type="match status" value="1"/>
</dbReference>
<organism evidence="11 12">
    <name type="scientific">Stegodyphus mimosarum</name>
    <name type="common">African social velvet spider</name>
    <dbReference type="NCBI Taxonomy" id="407821"/>
    <lineage>
        <taxon>Eukaryota</taxon>
        <taxon>Metazoa</taxon>
        <taxon>Ecdysozoa</taxon>
        <taxon>Arthropoda</taxon>
        <taxon>Chelicerata</taxon>
        <taxon>Arachnida</taxon>
        <taxon>Araneae</taxon>
        <taxon>Araneomorphae</taxon>
        <taxon>Entelegynae</taxon>
        <taxon>Eresoidea</taxon>
        <taxon>Eresidae</taxon>
        <taxon>Stegodyphus</taxon>
    </lineage>
</organism>
<dbReference type="PANTHER" id="PTHR14186:SF19">
    <property type="entry name" value="INSULIN-LIKE GROWTH FACTOR-BINDING PROTEIN 7"/>
    <property type="match status" value="1"/>
</dbReference>
<dbReference type="SMART" id="SM00408">
    <property type="entry name" value="IGc2"/>
    <property type="match status" value="1"/>
</dbReference>
<dbReference type="PROSITE" id="PS50835">
    <property type="entry name" value="IG_LIKE"/>
    <property type="match status" value="1"/>
</dbReference>
<dbReference type="PROSITE" id="PS51323">
    <property type="entry name" value="IGFBP_N_2"/>
    <property type="match status" value="1"/>
</dbReference>
<evidence type="ECO:0000259" key="9">
    <source>
        <dbReference type="PROSITE" id="PS51323"/>
    </source>
</evidence>
<feature type="non-terminal residue" evidence="11">
    <location>
        <position position="263"/>
    </location>
</feature>
<dbReference type="InterPro" id="IPR013098">
    <property type="entry name" value="Ig_I-set"/>
</dbReference>
<evidence type="ECO:0000256" key="5">
    <source>
        <dbReference type="ARBA" id="ARBA00023319"/>
    </source>
</evidence>
<dbReference type="STRING" id="407821.A0A087TVX1"/>
<feature type="domain" description="Ig-like" evidence="8">
    <location>
        <begin position="145"/>
        <end position="247"/>
    </location>
</feature>
<dbReference type="Gene3D" id="3.30.60.30">
    <property type="match status" value="1"/>
</dbReference>
<dbReference type="InterPro" id="IPR000867">
    <property type="entry name" value="IGFBP-like"/>
</dbReference>
<dbReference type="InterPro" id="IPR002350">
    <property type="entry name" value="Kazal_dom"/>
</dbReference>
<evidence type="ECO:0000259" key="10">
    <source>
        <dbReference type="PROSITE" id="PS51465"/>
    </source>
</evidence>
<dbReference type="InterPro" id="IPR013783">
    <property type="entry name" value="Ig-like_fold"/>
</dbReference>
<keyword evidence="3 7" id="KW-0732">Signal</keyword>
<name>A0A087TVX1_STEMI</name>
<dbReference type="AlphaFoldDB" id="A0A087TVX1"/>
<reference evidence="11 12" key="1">
    <citation type="submission" date="2013-11" db="EMBL/GenBank/DDBJ databases">
        <title>Genome sequencing of Stegodyphus mimosarum.</title>
        <authorList>
            <person name="Bechsgaard J."/>
        </authorList>
    </citation>
    <scope>NUCLEOTIDE SEQUENCE [LARGE SCALE GENOMIC DNA]</scope>
</reference>
<dbReference type="Pfam" id="PF00219">
    <property type="entry name" value="IGFBP"/>
    <property type="match status" value="1"/>
</dbReference>
<dbReference type="PANTHER" id="PTHR14186">
    <property type="entry name" value="INSULIN-LIKE GROWTH FACTOR BINDING PROTEIN-RELATED"/>
    <property type="match status" value="1"/>
</dbReference>
<evidence type="ECO:0000256" key="6">
    <source>
        <dbReference type="SAM" id="MobiDB-lite"/>
    </source>
</evidence>
<dbReference type="GO" id="GO:0005576">
    <property type="term" value="C:extracellular region"/>
    <property type="evidence" value="ECO:0007669"/>
    <property type="project" value="UniProtKB-SubCell"/>
</dbReference>
<evidence type="ECO:0000256" key="7">
    <source>
        <dbReference type="SAM" id="SignalP"/>
    </source>
</evidence>
<dbReference type="Proteomes" id="UP000054359">
    <property type="component" value="Unassembled WGS sequence"/>
</dbReference>
<gene>
    <name evidence="11" type="ORF">X975_21423</name>
</gene>
<evidence type="ECO:0000256" key="2">
    <source>
        <dbReference type="ARBA" id="ARBA00022525"/>
    </source>
</evidence>